<evidence type="ECO:0000313" key="3">
    <source>
        <dbReference type="EMBL" id="MBD7895225.1"/>
    </source>
</evidence>
<comment type="caution">
    <text evidence="3">The sequence shown here is derived from an EMBL/GenBank/DDBJ whole genome shotgun (WGS) entry which is preliminary data.</text>
</comment>
<protein>
    <submittedName>
        <fullName evidence="3">Type II toxin-antitoxin system PemK/MazF family toxin</fullName>
    </submittedName>
</protein>
<evidence type="ECO:0000256" key="2">
    <source>
        <dbReference type="ARBA" id="ARBA00022649"/>
    </source>
</evidence>
<organism evidence="3 4">
    <name type="scientific">Limosilactobacillus avistercoris</name>
    <dbReference type="NCBI Taxonomy" id="2762243"/>
    <lineage>
        <taxon>Bacteria</taxon>
        <taxon>Bacillati</taxon>
        <taxon>Bacillota</taxon>
        <taxon>Bacilli</taxon>
        <taxon>Lactobacillales</taxon>
        <taxon>Lactobacillaceae</taxon>
        <taxon>Limosilactobacillus</taxon>
    </lineage>
</organism>
<sequence>MSYHNNNYIPQKQDIIWINFELSVGEEICGRHPAIVMSSSNYSRVTGLVMVMPITHAYNNCLRDFFIPLHTKQVEGFINPLQIFTFSIHKRKAEFSGEVASPQDWARALMIHEEILNS</sequence>
<dbReference type="Pfam" id="PF02452">
    <property type="entry name" value="PemK_toxin"/>
    <property type="match status" value="1"/>
</dbReference>
<comment type="similarity">
    <text evidence="1">Belongs to the PemK/MazF family.</text>
</comment>
<dbReference type="SUPFAM" id="SSF50118">
    <property type="entry name" value="Cell growth inhibitor/plasmid maintenance toxic component"/>
    <property type="match status" value="1"/>
</dbReference>
<keyword evidence="4" id="KW-1185">Reference proteome</keyword>
<dbReference type="Proteomes" id="UP000616837">
    <property type="component" value="Unassembled WGS sequence"/>
</dbReference>
<dbReference type="InterPro" id="IPR011067">
    <property type="entry name" value="Plasmid_toxin/cell-grow_inhib"/>
</dbReference>
<evidence type="ECO:0000256" key="1">
    <source>
        <dbReference type="ARBA" id="ARBA00007521"/>
    </source>
</evidence>
<dbReference type="Gene3D" id="2.30.30.110">
    <property type="match status" value="1"/>
</dbReference>
<dbReference type="RefSeq" id="WP_191684561.1">
    <property type="nucleotide sequence ID" value="NZ_JACSQW010000013.1"/>
</dbReference>
<accession>A0ABR8PD51</accession>
<dbReference type="EMBL" id="JACSQW010000013">
    <property type="protein sequence ID" value="MBD7895225.1"/>
    <property type="molecule type" value="Genomic_DNA"/>
</dbReference>
<gene>
    <name evidence="3" type="ORF">H9564_05830</name>
</gene>
<reference evidence="3 4" key="1">
    <citation type="submission" date="2020-08" db="EMBL/GenBank/DDBJ databases">
        <title>A Genomic Blueprint of the Chicken Gut Microbiome.</title>
        <authorList>
            <person name="Gilroy R."/>
            <person name="Ravi A."/>
            <person name="Getino M."/>
            <person name="Pursley I."/>
            <person name="Horton D.L."/>
            <person name="Alikhan N.-F."/>
            <person name="Baker D."/>
            <person name="Gharbi K."/>
            <person name="Hall N."/>
            <person name="Watson M."/>
            <person name="Adriaenssens E.M."/>
            <person name="Foster-Nyarko E."/>
            <person name="Jarju S."/>
            <person name="Secka A."/>
            <person name="Antonio M."/>
            <person name="Oren A."/>
            <person name="Chaudhuri R."/>
            <person name="La Ragione R.M."/>
            <person name="Hildebrand F."/>
            <person name="Pallen M.J."/>
        </authorList>
    </citation>
    <scope>NUCLEOTIDE SEQUENCE [LARGE SCALE GENOMIC DNA]</scope>
    <source>
        <strain evidence="3 4">Sa3CUN2</strain>
    </source>
</reference>
<name>A0ABR8PD51_9LACO</name>
<keyword evidence="2" id="KW-1277">Toxin-antitoxin system</keyword>
<dbReference type="InterPro" id="IPR003477">
    <property type="entry name" value="PemK-like"/>
</dbReference>
<evidence type="ECO:0000313" key="4">
    <source>
        <dbReference type="Proteomes" id="UP000616837"/>
    </source>
</evidence>
<proteinExistence type="inferred from homology"/>